<dbReference type="EMBL" id="BPQF01000010">
    <property type="protein sequence ID" value="GJD39183.1"/>
    <property type="molecule type" value="Genomic_DNA"/>
</dbReference>
<feature type="transmembrane region" description="Helical" evidence="3">
    <location>
        <begin position="92"/>
        <end position="113"/>
    </location>
</feature>
<feature type="transmembrane region" description="Helical" evidence="3">
    <location>
        <begin position="6"/>
        <end position="25"/>
    </location>
</feature>
<evidence type="ECO:0000256" key="3">
    <source>
        <dbReference type="SAM" id="Phobius"/>
    </source>
</evidence>
<dbReference type="CDD" id="cd01949">
    <property type="entry name" value="GGDEF"/>
    <property type="match status" value="1"/>
</dbReference>
<evidence type="ECO:0000256" key="2">
    <source>
        <dbReference type="ARBA" id="ARBA00034247"/>
    </source>
</evidence>
<evidence type="ECO:0000313" key="5">
    <source>
        <dbReference type="EMBL" id="CAA2145392.1"/>
    </source>
</evidence>
<organism evidence="5">
    <name type="scientific">Methylobacterium bullatum</name>
    <dbReference type="NCBI Taxonomy" id="570505"/>
    <lineage>
        <taxon>Bacteria</taxon>
        <taxon>Pseudomonadati</taxon>
        <taxon>Pseudomonadota</taxon>
        <taxon>Alphaproteobacteria</taxon>
        <taxon>Hyphomicrobiales</taxon>
        <taxon>Methylobacteriaceae</taxon>
        <taxon>Methylobacterium</taxon>
    </lineage>
</organism>
<dbReference type="SUPFAM" id="SSF55073">
    <property type="entry name" value="Nucleotide cyclase"/>
    <property type="match status" value="1"/>
</dbReference>
<keyword evidence="3" id="KW-1133">Transmembrane helix</keyword>
<dbReference type="InterPro" id="IPR043128">
    <property type="entry name" value="Rev_trsase/Diguanyl_cyclase"/>
</dbReference>
<dbReference type="RefSeq" id="WP_192215085.1">
    <property type="nucleotide sequence ID" value="NZ_BPQF01000010.1"/>
</dbReference>
<dbReference type="Pfam" id="PF00990">
    <property type="entry name" value="GGDEF"/>
    <property type="match status" value="1"/>
</dbReference>
<comment type="catalytic activity">
    <reaction evidence="2">
        <text>2 GTP = 3',3'-c-di-GMP + 2 diphosphate</text>
        <dbReference type="Rhea" id="RHEA:24898"/>
        <dbReference type="ChEBI" id="CHEBI:33019"/>
        <dbReference type="ChEBI" id="CHEBI:37565"/>
        <dbReference type="ChEBI" id="CHEBI:58805"/>
        <dbReference type="EC" id="2.7.7.65"/>
    </reaction>
</comment>
<sequence>MPDFYTLYLVVLIAGLSHCVLWASVLYRYRELAGVRYWLAGSLAKVAGGILLALDGGVGNFATTVGGNAVACLAFYLNTVGLRRFHGDEPRWALHAGLLAASVLAMALTWQPWWGQNPLYVTSQCIPLALAILYLARRRIRELGALITMSALATAITAHGIVACAVTVRLSGIAPDVSLVSLAAIDLLVFILAGIVWNFGFLVSVVDSLMATVERLAAEDDLTGLPNRRQFMRQLAGECARETGEPFSVMLMDLDRFKGINDGLGHVAGDAALQHVADAVRGSLRPADVFARLGGDEFGILLRGIEGDAATEIAEQANAALRASPFLWRGETIGLTISIGVTSAVPGRHHTPEELIECADSALYATKGRTRDGWTFLPFASRPGFGAGQAGGAKAARLPDRASRIPLAG</sequence>
<dbReference type="InterPro" id="IPR050469">
    <property type="entry name" value="Diguanylate_Cyclase"/>
</dbReference>
<dbReference type="EC" id="2.7.7.65" evidence="1"/>
<keyword evidence="7" id="KW-1185">Reference proteome</keyword>
<dbReference type="GO" id="GO:1902201">
    <property type="term" value="P:negative regulation of bacterial-type flagellum-dependent cell motility"/>
    <property type="evidence" value="ECO:0007669"/>
    <property type="project" value="TreeGrafter"/>
</dbReference>
<evidence type="ECO:0000313" key="6">
    <source>
        <dbReference type="EMBL" id="GJD39183.1"/>
    </source>
</evidence>
<keyword evidence="5" id="KW-0548">Nucleotidyltransferase</keyword>
<accession>A0A679KDL5</accession>
<feature type="transmembrane region" description="Helical" evidence="3">
    <location>
        <begin position="119"/>
        <end position="136"/>
    </location>
</feature>
<name>A0A679KDL5_9HYPH</name>
<dbReference type="PROSITE" id="PS50887">
    <property type="entry name" value="GGDEF"/>
    <property type="match status" value="1"/>
</dbReference>
<evidence type="ECO:0000256" key="1">
    <source>
        <dbReference type="ARBA" id="ARBA00012528"/>
    </source>
</evidence>
<evidence type="ECO:0000259" key="4">
    <source>
        <dbReference type="PROSITE" id="PS50887"/>
    </source>
</evidence>
<dbReference type="PANTHER" id="PTHR45138">
    <property type="entry name" value="REGULATORY COMPONENTS OF SENSORY TRANSDUCTION SYSTEM"/>
    <property type="match status" value="1"/>
</dbReference>
<dbReference type="PANTHER" id="PTHR45138:SF9">
    <property type="entry name" value="DIGUANYLATE CYCLASE DGCM-RELATED"/>
    <property type="match status" value="1"/>
</dbReference>
<dbReference type="AlphaFoldDB" id="A0A679KDL5"/>
<dbReference type="InterPro" id="IPR000160">
    <property type="entry name" value="GGDEF_dom"/>
</dbReference>
<dbReference type="SMART" id="SM00267">
    <property type="entry name" value="GGDEF"/>
    <property type="match status" value="1"/>
</dbReference>
<feature type="domain" description="GGDEF" evidence="4">
    <location>
        <begin position="245"/>
        <end position="379"/>
    </location>
</feature>
<feature type="transmembrane region" description="Helical" evidence="3">
    <location>
        <begin position="180"/>
        <end position="206"/>
    </location>
</feature>
<dbReference type="InterPro" id="IPR029787">
    <property type="entry name" value="Nucleotide_cyclase"/>
</dbReference>
<feature type="transmembrane region" description="Helical" evidence="3">
    <location>
        <begin position="60"/>
        <end position="80"/>
    </location>
</feature>
<dbReference type="GO" id="GO:0005886">
    <property type="term" value="C:plasma membrane"/>
    <property type="evidence" value="ECO:0007669"/>
    <property type="project" value="TreeGrafter"/>
</dbReference>
<proteinExistence type="predicted"/>
<protein>
    <recommendedName>
        <fullName evidence="1">diguanylate cyclase</fullName>
        <ecNumber evidence="1">2.7.7.65</ecNumber>
    </recommendedName>
</protein>
<reference evidence="6" key="3">
    <citation type="submission" date="2021-08" db="EMBL/GenBank/DDBJ databases">
        <authorList>
            <person name="Tani A."/>
            <person name="Ola A."/>
            <person name="Ogura Y."/>
            <person name="Katsura K."/>
            <person name="Hayashi T."/>
        </authorList>
    </citation>
    <scope>NUCLEOTIDE SEQUENCE</scope>
    <source>
        <strain evidence="6">DSM 21893</strain>
    </source>
</reference>
<keyword evidence="3" id="KW-0472">Membrane</keyword>
<dbReference type="GO" id="GO:0043709">
    <property type="term" value="P:cell adhesion involved in single-species biofilm formation"/>
    <property type="evidence" value="ECO:0007669"/>
    <property type="project" value="TreeGrafter"/>
</dbReference>
<reference evidence="5" key="2">
    <citation type="submission" date="2019-12" db="EMBL/GenBank/DDBJ databases">
        <authorList>
            <person name="Cremers G."/>
        </authorList>
    </citation>
    <scope>NUCLEOTIDE SEQUENCE</scope>
    <source>
        <strain evidence="5">Mbul2</strain>
    </source>
</reference>
<evidence type="ECO:0000313" key="7">
    <source>
        <dbReference type="Proteomes" id="UP001055307"/>
    </source>
</evidence>
<dbReference type="FunFam" id="3.30.70.270:FF:000001">
    <property type="entry name" value="Diguanylate cyclase domain protein"/>
    <property type="match status" value="1"/>
</dbReference>
<dbReference type="EMBL" id="LR743511">
    <property type="protein sequence ID" value="CAA2145392.1"/>
    <property type="molecule type" value="Genomic_DNA"/>
</dbReference>
<reference evidence="6" key="1">
    <citation type="journal article" date="2016" name="Front. Microbiol.">
        <title>Genome Sequence of the Piezophilic, Mesophilic Sulfate-Reducing Bacterium Desulfovibrio indicus J2T.</title>
        <authorList>
            <person name="Cao J."/>
            <person name="Maignien L."/>
            <person name="Shao Z."/>
            <person name="Alain K."/>
            <person name="Jebbar M."/>
        </authorList>
    </citation>
    <scope>NUCLEOTIDE SEQUENCE</scope>
    <source>
        <strain evidence="6">DSM 21893</strain>
    </source>
</reference>
<dbReference type="NCBIfam" id="TIGR00254">
    <property type="entry name" value="GGDEF"/>
    <property type="match status" value="1"/>
</dbReference>
<dbReference type="Proteomes" id="UP001055307">
    <property type="component" value="Unassembled WGS sequence"/>
</dbReference>
<dbReference type="GO" id="GO:0052621">
    <property type="term" value="F:diguanylate cyclase activity"/>
    <property type="evidence" value="ECO:0007669"/>
    <property type="project" value="UniProtKB-EC"/>
</dbReference>
<feature type="transmembrane region" description="Helical" evidence="3">
    <location>
        <begin position="37"/>
        <end position="54"/>
    </location>
</feature>
<keyword evidence="5" id="KW-0808">Transferase</keyword>
<gene>
    <name evidence="5" type="primary">ycdT_4</name>
    <name evidence="5" type="ORF">MBLL_04513</name>
    <name evidence="6" type="ORF">OICFNHDK_1639</name>
</gene>
<dbReference type="Gene3D" id="3.30.70.270">
    <property type="match status" value="1"/>
</dbReference>
<feature type="transmembrane region" description="Helical" evidence="3">
    <location>
        <begin position="143"/>
        <end position="168"/>
    </location>
</feature>
<keyword evidence="3" id="KW-0812">Transmembrane</keyword>